<dbReference type="InterPro" id="IPR002455">
    <property type="entry name" value="GPCR3_GABA-B"/>
</dbReference>
<dbReference type="PANTHER" id="PTHR10519">
    <property type="entry name" value="GABA-B RECEPTOR"/>
    <property type="match status" value="1"/>
</dbReference>
<dbReference type="InterPro" id="IPR017978">
    <property type="entry name" value="GPCR_3_C"/>
</dbReference>
<evidence type="ECO:0000313" key="13">
    <source>
        <dbReference type="EMBL" id="PIK48660.1"/>
    </source>
</evidence>
<reference evidence="13 14" key="1">
    <citation type="journal article" date="2017" name="PLoS Biol.">
        <title>The sea cucumber genome provides insights into morphological evolution and visceral regeneration.</title>
        <authorList>
            <person name="Zhang X."/>
            <person name="Sun L."/>
            <person name="Yuan J."/>
            <person name="Sun Y."/>
            <person name="Gao Y."/>
            <person name="Zhang L."/>
            <person name="Li S."/>
            <person name="Dai H."/>
            <person name="Hamel J.F."/>
            <person name="Liu C."/>
            <person name="Yu Y."/>
            <person name="Liu S."/>
            <person name="Lin W."/>
            <person name="Guo K."/>
            <person name="Jin S."/>
            <person name="Xu P."/>
            <person name="Storey K.B."/>
            <person name="Huan P."/>
            <person name="Zhang T."/>
            <person name="Zhou Y."/>
            <person name="Zhang J."/>
            <person name="Lin C."/>
            <person name="Li X."/>
            <person name="Xing L."/>
            <person name="Huo D."/>
            <person name="Sun M."/>
            <person name="Wang L."/>
            <person name="Mercier A."/>
            <person name="Li F."/>
            <person name="Yang H."/>
            <person name="Xiang J."/>
        </authorList>
    </citation>
    <scope>NUCLEOTIDE SEQUENCE [LARGE SCALE GENOMIC DNA]</scope>
    <source>
        <strain evidence="13">Shaxun</strain>
        <tissue evidence="13">Muscle</tissue>
    </source>
</reference>
<feature type="transmembrane region" description="Helical" evidence="10">
    <location>
        <begin position="327"/>
        <end position="348"/>
    </location>
</feature>
<evidence type="ECO:0000313" key="14">
    <source>
        <dbReference type="Proteomes" id="UP000230750"/>
    </source>
</evidence>
<feature type="region of interest" description="Disordered" evidence="9">
    <location>
        <begin position="364"/>
        <end position="388"/>
    </location>
</feature>
<dbReference type="Proteomes" id="UP000230750">
    <property type="component" value="Unassembled WGS sequence"/>
</dbReference>
<feature type="signal peptide" evidence="11">
    <location>
        <begin position="1"/>
        <end position="23"/>
    </location>
</feature>
<feature type="domain" description="G-protein coupled receptors family 3 profile" evidence="12">
    <location>
        <begin position="171"/>
        <end position="351"/>
    </location>
</feature>
<evidence type="ECO:0000256" key="4">
    <source>
        <dbReference type="ARBA" id="ARBA00023040"/>
    </source>
</evidence>
<feature type="transmembrane region" description="Helical" evidence="10">
    <location>
        <begin position="167"/>
        <end position="188"/>
    </location>
</feature>
<dbReference type="GO" id="GO:0004965">
    <property type="term" value="F:G protein-coupled GABA receptor activity"/>
    <property type="evidence" value="ECO:0007669"/>
    <property type="project" value="InterPro"/>
</dbReference>
<dbReference type="GO" id="GO:0007214">
    <property type="term" value="P:gamma-aminobutyric acid signaling pathway"/>
    <property type="evidence" value="ECO:0007669"/>
    <property type="project" value="TreeGrafter"/>
</dbReference>
<dbReference type="PANTHER" id="PTHR10519:SF20">
    <property type="entry name" value="G-PROTEIN COUPLED RECEPTOR 156-RELATED"/>
    <property type="match status" value="1"/>
</dbReference>
<dbReference type="GO" id="GO:0038039">
    <property type="term" value="C:G protein-coupled receptor heterodimeric complex"/>
    <property type="evidence" value="ECO:0007669"/>
    <property type="project" value="TreeGrafter"/>
</dbReference>
<dbReference type="AlphaFoldDB" id="A0A2G8KL23"/>
<comment type="subcellular location">
    <subcellularLocation>
        <location evidence="1">Membrane</location>
        <topology evidence="1">Multi-pass membrane protein</topology>
    </subcellularLocation>
</comment>
<keyword evidence="6 13" id="KW-0675">Receptor</keyword>
<evidence type="ECO:0000256" key="10">
    <source>
        <dbReference type="SAM" id="Phobius"/>
    </source>
</evidence>
<protein>
    <submittedName>
        <fullName evidence="13">Putative gamma-aminobutyric acid type B receptor subunit 1</fullName>
    </submittedName>
</protein>
<dbReference type="EMBL" id="MRZV01000509">
    <property type="protein sequence ID" value="PIK48660.1"/>
    <property type="molecule type" value="Genomic_DNA"/>
</dbReference>
<dbReference type="Pfam" id="PF00003">
    <property type="entry name" value="7tm_3"/>
    <property type="match status" value="1"/>
</dbReference>
<feature type="transmembrane region" description="Helical" evidence="10">
    <location>
        <begin position="302"/>
        <end position="321"/>
    </location>
</feature>
<keyword evidence="8" id="KW-0807">Transducer</keyword>
<keyword evidence="11" id="KW-0732">Signal</keyword>
<evidence type="ECO:0000259" key="12">
    <source>
        <dbReference type="PROSITE" id="PS50259"/>
    </source>
</evidence>
<accession>A0A2G8KL23</accession>
<dbReference type="SUPFAM" id="SSF53822">
    <property type="entry name" value="Periplasmic binding protein-like I"/>
    <property type="match status" value="1"/>
</dbReference>
<organism evidence="13 14">
    <name type="scientific">Stichopus japonicus</name>
    <name type="common">Sea cucumber</name>
    <dbReference type="NCBI Taxonomy" id="307972"/>
    <lineage>
        <taxon>Eukaryota</taxon>
        <taxon>Metazoa</taxon>
        <taxon>Echinodermata</taxon>
        <taxon>Eleutherozoa</taxon>
        <taxon>Echinozoa</taxon>
        <taxon>Holothuroidea</taxon>
        <taxon>Aspidochirotacea</taxon>
        <taxon>Aspidochirotida</taxon>
        <taxon>Stichopodidae</taxon>
        <taxon>Apostichopus</taxon>
    </lineage>
</organism>
<dbReference type="Gene3D" id="3.40.50.2300">
    <property type="match status" value="1"/>
</dbReference>
<feature type="chain" id="PRO_5013883272" evidence="11">
    <location>
        <begin position="24"/>
        <end position="434"/>
    </location>
</feature>
<keyword evidence="3 10" id="KW-1133">Transmembrane helix</keyword>
<evidence type="ECO:0000256" key="7">
    <source>
        <dbReference type="ARBA" id="ARBA00023180"/>
    </source>
</evidence>
<sequence length="434" mass="48567">MASNLRTLCLLIMVWCLVPPVFCYNSSKIPLYIGGMMSMTVGWDGSGCLVSAELALEQINNRSDILPDYELKMVWNDSQCIQSRAARILFRHIYSEPQKILLLSPPCSPGAQLIASASRYWNLINNRETDTSLFTYFGDDILIFWSSDHSDNNSSYYSFYQKRIHDIIASLGFTMVVSTLVARIWLVYNSLKSDDHAGSSVLKIGGIVAVLLTFDVICLVLKIFLYPVYLNFVPLGIEVDPEDSNHFIEYYFSECSSGDGVIPLLLSFADKAVMLLTGSFLSYEITQANLTPVGDSKQVAICIYNIILFGVCGLILTILLKNTPTESYIFASSLVICCTTVTILVLYLPKIIYWVKNRKMDENHKSRNSQCTSSPTDVSSGTASTNKNLRGKVPKELLDENIKLKDEYEQLQQMALQRTRETTAGGSNKMLTGY</sequence>
<dbReference type="PROSITE" id="PS50259">
    <property type="entry name" value="G_PROTEIN_RECEP_F3_4"/>
    <property type="match status" value="1"/>
</dbReference>
<feature type="transmembrane region" description="Helical" evidence="10">
    <location>
        <begin position="200"/>
        <end position="225"/>
    </location>
</feature>
<dbReference type="InterPro" id="IPR028082">
    <property type="entry name" value="Peripla_BP_I"/>
</dbReference>
<evidence type="ECO:0000256" key="5">
    <source>
        <dbReference type="ARBA" id="ARBA00023136"/>
    </source>
</evidence>
<evidence type="ECO:0000256" key="8">
    <source>
        <dbReference type="ARBA" id="ARBA00023224"/>
    </source>
</evidence>
<proteinExistence type="predicted"/>
<comment type="caution">
    <text evidence="13">The sequence shown here is derived from an EMBL/GenBank/DDBJ whole genome shotgun (WGS) entry which is preliminary data.</text>
</comment>
<keyword evidence="14" id="KW-1185">Reference proteome</keyword>
<keyword evidence="2 10" id="KW-0812">Transmembrane</keyword>
<dbReference type="STRING" id="307972.A0A2G8KL23"/>
<dbReference type="OrthoDB" id="17569at2759"/>
<feature type="compositionally biased region" description="Polar residues" evidence="9">
    <location>
        <begin position="368"/>
        <end position="388"/>
    </location>
</feature>
<evidence type="ECO:0000256" key="11">
    <source>
        <dbReference type="SAM" id="SignalP"/>
    </source>
</evidence>
<evidence type="ECO:0000256" key="6">
    <source>
        <dbReference type="ARBA" id="ARBA00023170"/>
    </source>
</evidence>
<evidence type="ECO:0000256" key="1">
    <source>
        <dbReference type="ARBA" id="ARBA00004141"/>
    </source>
</evidence>
<evidence type="ECO:0000256" key="2">
    <source>
        <dbReference type="ARBA" id="ARBA00022692"/>
    </source>
</evidence>
<keyword evidence="4" id="KW-0297">G-protein coupled receptor</keyword>
<keyword evidence="5 10" id="KW-0472">Membrane</keyword>
<keyword evidence="7" id="KW-0325">Glycoprotein</keyword>
<evidence type="ECO:0000256" key="9">
    <source>
        <dbReference type="SAM" id="MobiDB-lite"/>
    </source>
</evidence>
<evidence type="ECO:0000256" key="3">
    <source>
        <dbReference type="ARBA" id="ARBA00022989"/>
    </source>
</evidence>
<gene>
    <name evidence="13" type="ORF">BSL78_14472</name>
</gene>
<name>A0A2G8KL23_STIJA</name>